<dbReference type="SUPFAM" id="SSF56371">
    <property type="entry name" value="Ribosome inactivating proteins (RIP)"/>
    <property type="match status" value="1"/>
</dbReference>
<sequence length="788" mass="93197">MKYFNPSYWFKLWLLSAPLFNDKTQGINAKSIDNQNIKDWVSKNTTNISLIENQELTLANNQTSLLNLPLWNSNLTTHNEHHKHRHQKSRNRHKRQNQPKIFQTTIILEISNNPIVFFNQLNQINSQLQRQNIIFHINENNSNINLPMFSFINQNSPYNYFTITVNLVNEENEITGSMRWVYRSIDLYLQGYIINHSYRYFSDASLQNVTNYINDVNNNINLNFDGNYISLEHSGNFNWERIVRDINNIYNNREVRNSIITIPLITSESMRFPTVQSAIRNSYNPNFIIDFDDLNRIQMVSNHYIPNYNHPNQIVAQGRNWDFFQPIVTNWDRSTQESAQFLRENSNTDIRNLVENFLSFLNNRNRVPINWSNPQPLRIMVAIFSWRFLEYLNQCNPRIKRMAELICYDQNWTNINKLTDYFLNNKGELYSLSTDEVKANKVNIKGKVTTIQVLDENTKGNLKTGDIYIGSDNGLYLVHSGNVYEEDNFYGEEVTSIKNFAKDKFYATKKDGSVYFLKTYLVGSELKLIGEILSNLKSSDLNKELKIYYKENKYNWQMHITPTLNNYNNNEDYIMNLKHINPIDNFKKLEFIGDVFSDGWGLKVKWGSWIYNGNPNTGHHPGDTYDLSYFMKIKDNRNNKFYDIIENTKGEIPSWKENNLQKFSDEDGWAKLWVNQRFGLTFYWENNDYFLRVFAKQYCEWKTSGAPLDCWIRMGNGIRLYNDDESIRTKREIFDINNLEKKPDKRVISNELKNITKWTDEFTNSINNEQHLPIDNKPNFSTSNITTL</sequence>
<proteinExistence type="predicted"/>
<evidence type="ECO:0000256" key="1">
    <source>
        <dbReference type="SAM" id="MobiDB-lite"/>
    </source>
</evidence>
<dbReference type="InterPro" id="IPR001574">
    <property type="entry name" value="Ribosome_inactivat_prot"/>
</dbReference>
<evidence type="ECO:0000313" key="3">
    <source>
        <dbReference type="Proteomes" id="UP001163387"/>
    </source>
</evidence>
<dbReference type="Proteomes" id="UP001163387">
    <property type="component" value="Chromosome"/>
</dbReference>
<dbReference type="Pfam" id="PF00161">
    <property type="entry name" value="RIP"/>
    <property type="match status" value="1"/>
</dbReference>
<gene>
    <name evidence="2" type="ORF">SHM_22560</name>
</gene>
<dbReference type="EMBL" id="AP026933">
    <property type="protein sequence ID" value="BDT04610.1"/>
    <property type="molecule type" value="Genomic_DNA"/>
</dbReference>
<evidence type="ECO:0000313" key="2">
    <source>
        <dbReference type="EMBL" id="BDT04610.1"/>
    </source>
</evidence>
<organism evidence="2 3">
    <name type="scientific">Spiroplasma ixodetis</name>
    <dbReference type="NCBI Taxonomy" id="2141"/>
    <lineage>
        <taxon>Bacteria</taxon>
        <taxon>Bacillati</taxon>
        <taxon>Mycoplasmatota</taxon>
        <taxon>Mollicutes</taxon>
        <taxon>Entomoplasmatales</taxon>
        <taxon>Spiroplasmataceae</taxon>
        <taxon>Spiroplasma</taxon>
    </lineage>
</organism>
<accession>A0ABN6T4G5</accession>
<reference evidence="2 3" key="1">
    <citation type="journal article" date="2022" name="Front. Microbiol.">
        <title>Male-killing mechanisms vary between Spiroplasma species.</title>
        <authorList>
            <person name="Arai H."/>
            <person name="Inoue M."/>
            <person name="Kageyama D."/>
        </authorList>
    </citation>
    <scope>NUCLEOTIDE SEQUENCE [LARGE SCALE GENOMIC DNA]</scope>
    <source>
        <strain evidence="3">sHm</strain>
    </source>
</reference>
<keyword evidence="3" id="KW-1185">Reference proteome</keyword>
<dbReference type="Gene3D" id="3.40.420.10">
    <property type="entry name" value="Ricin (A subunit), domain 1"/>
    <property type="match status" value="1"/>
</dbReference>
<feature type="region of interest" description="Disordered" evidence="1">
    <location>
        <begin position="78"/>
        <end position="97"/>
    </location>
</feature>
<dbReference type="InterPro" id="IPR036041">
    <property type="entry name" value="Ribosome-inact_prot_sf"/>
</dbReference>
<feature type="compositionally biased region" description="Basic residues" evidence="1">
    <location>
        <begin position="80"/>
        <end position="97"/>
    </location>
</feature>
<name>A0ABN6T4G5_9MOLU</name>
<protein>
    <submittedName>
        <fullName evidence="2">Uncharacterized protein</fullName>
    </submittedName>
</protein>
<dbReference type="InterPro" id="IPR016138">
    <property type="entry name" value="Ribosome_inactivat_prot_sub1"/>
</dbReference>
<dbReference type="RefSeq" id="WP_281748335.1">
    <property type="nucleotide sequence ID" value="NZ_AP026933.1"/>
</dbReference>